<protein>
    <submittedName>
        <fullName evidence="2">Uncharacterized protein</fullName>
    </submittedName>
</protein>
<dbReference type="RefSeq" id="WP_267537746.1">
    <property type="nucleotide sequence ID" value="NZ_JAPNKA010000001.1"/>
</dbReference>
<organism evidence="2 3">
    <name type="scientific">Archangium lansingense</name>
    <dbReference type="NCBI Taxonomy" id="2995310"/>
    <lineage>
        <taxon>Bacteria</taxon>
        <taxon>Pseudomonadati</taxon>
        <taxon>Myxococcota</taxon>
        <taxon>Myxococcia</taxon>
        <taxon>Myxococcales</taxon>
        <taxon>Cystobacterineae</taxon>
        <taxon>Archangiaceae</taxon>
        <taxon>Archangium</taxon>
    </lineage>
</organism>
<evidence type="ECO:0000256" key="1">
    <source>
        <dbReference type="SAM" id="MobiDB-lite"/>
    </source>
</evidence>
<name>A0ABT4ABF2_9BACT</name>
<keyword evidence="3" id="KW-1185">Reference proteome</keyword>
<proteinExistence type="predicted"/>
<gene>
    <name evidence="2" type="ORF">OV287_31460</name>
</gene>
<dbReference type="Proteomes" id="UP001207654">
    <property type="component" value="Unassembled WGS sequence"/>
</dbReference>
<reference evidence="2 3" key="1">
    <citation type="submission" date="2022-11" db="EMBL/GenBank/DDBJ databases">
        <title>Minimal conservation of predation-associated metabolite biosynthetic gene clusters underscores biosynthetic potential of Myxococcota including descriptions for ten novel species: Archangium lansinium sp. nov., Myxococcus landrumus sp. nov., Nannocystis bai.</title>
        <authorList>
            <person name="Ahearne A."/>
            <person name="Stevens C."/>
            <person name="Phillips K."/>
        </authorList>
    </citation>
    <scope>NUCLEOTIDE SEQUENCE [LARGE SCALE GENOMIC DNA]</scope>
    <source>
        <strain evidence="2 3">MIWBW</strain>
    </source>
</reference>
<evidence type="ECO:0000313" key="3">
    <source>
        <dbReference type="Proteomes" id="UP001207654"/>
    </source>
</evidence>
<feature type="region of interest" description="Disordered" evidence="1">
    <location>
        <begin position="52"/>
        <end position="114"/>
    </location>
</feature>
<comment type="caution">
    <text evidence="2">The sequence shown here is derived from an EMBL/GenBank/DDBJ whole genome shotgun (WGS) entry which is preliminary data.</text>
</comment>
<sequence length="152" mass="16750">MEALRFVVCGRPECRQVFFLCSACDRGHRYCGPPCSRRARAESMRAAGARYQRTRDGRHAHAARQAAWRERRRQKVTHQSPAAAAQTASVPVAPAPAATQVAAEPSAARPLPHAPPPSIPACTWCGRQSPFLRHTTLARTHVGRRFRAARPP</sequence>
<dbReference type="EMBL" id="JAPNKA010000001">
    <property type="protein sequence ID" value="MCY1078989.1"/>
    <property type="molecule type" value="Genomic_DNA"/>
</dbReference>
<accession>A0ABT4ABF2</accession>
<evidence type="ECO:0000313" key="2">
    <source>
        <dbReference type="EMBL" id="MCY1078989.1"/>
    </source>
</evidence>
<feature type="compositionally biased region" description="Low complexity" evidence="1">
    <location>
        <begin position="79"/>
        <end position="111"/>
    </location>
</feature>